<evidence type="ECO:0000313" key="4">
    <source>
        <dbReference type="EMBL" id="HAA1123696.1"/>
    </source>
</evidence>
<name>A0A3W0FJX0_SALET</name>
<dbReference type="EMBL" id="AAMLIE010000016">
    <property type="protein sequence ID" value="EDI5328374.1"/>
    <property type="molecule type" value="Genomic_DNA"/>
</dbReference>
<organism evidence="3">
    <name type="scientific">Salmonella enterica subsp. enterica serovar Litchfield</name>
    <dbReference type="NCBI Taxonomy" id="486998"/>
    <lineage>
        <taxon>Bacteria</taxon>
        <taxon>Pseudomonadati</taxon>
        <taxon>Pseudomonadota</taxon>
        <taxon>Gammaproteobacteria</taxon>
        <taxon>Enterobacterales</taxon>
        <taxon>Enterobacteriaceae</taxon>
        <taxon>Salmonella</taxon>
    </lineage>
</organism>
<dbReference type="EMBL" id="DAAAMN010000059">
    <property type="protein sequence ID" value="HAA1141859.1"/>
    <property type="molecule type" value="Genomic_DNA"/>
</dbReference>
<accession>A0A3W0FJX0</accession>
<reference evidence="4" key="1">
    <citation type="journal article" date="2018" name="Genome Biol.">
        <title>SKESA: strategic k-mer extension for scrupulous assemblies.</title>
        <authorList>
            <person name="Souvorov A."/>
            <person name="Agarwala R."/>
            <person name="Lipman D.J."/>
        </authorList>
    </citation>
    <scope>NUCLEOTIDE SEQUENCE</scope>
    <source>
        <strain evidence="6">19-023315-001-N23581478</strain>
        <strain evidence="4">19-023316-001-N23586293</strain>
        <strain evidence="5">19-023318-001-N23581459</strain>
    </source>
</reference>
<feature type="domain" description="GAPS4b N-terminal" evidence="1">
    <location>
        <begin position="10"/>
        <end position="71"/>
    </location>
</feature>
<dbReference type="EMBL" id="DAAAMO010000054">
    <property type="protein sequence ID" value="HAA1123696.1"/>
    <property type="molecule type" value="Genomic_DNA"/>
</dbReference>
<proteinExistence type="predicted"/>
<dbReference type="EMBL" id="DAAAMR010000038">
    <property type="protein sequence ID" value="HAA1150165.1"/>
    <property type="molecule type" value="Genomic_DNA"/>
</dbReference>
<protein>
    <recommendedName>
        <fullName evidence="1">GAPS4b N-terminal domain-containing protein</fullName>
    </recommendedName>
</protein>
<evidence type="ECO:0000313" key="3">
    <source>
        <dbReference type="EMBL" id="EDI5328374.1"/>
    </source>
</evidence>
<dbReference type="Proteomes" id="UP000839607">
    <property type="component" value="Unassembled WGS sequence"/>
</dbReference>
<sequence>MDHIILPSGDNLKTLLSQSKITKADVKSILRQRGVFCSSDEKSNTVPLLMKSLISPLEFNELVEKIKTKEHSSKISMRTLEWDSKDTLIDAIGGDIDLTDLIEDPFSNYEISFISDFYAKEDKENLVALDFEVKRTDLMSGWNETEQFFSGRIELEKKNGQSDKVEVNISINHTSNETKLVADKILRKLNSHFKENNHIKQNAEILKIQFNHFSNEGRIAFLKDISESHRKNEFYFNKIIDVDFHPDENATFPQGMEWLEKNIEELKLKGTLGDSIFFRNKSIHPSLKIAKLVANYTMQDIDYNAECKISYEFPEYASKKNEAAELVIDFKSFNGKGASNTKINNIKSEIMKTLESVKIIAYERHRNKD</sequence>
<dbReference type="RefSeq" id="WP_052929749.1">
    <property type="nucleotide sequence ID" value="NZ_JYUE01000006.1"/>
</dbReference>
<evidence type="ECO:0000313" key="6">
    <source>
        <dbReference type="EMBL" id="HAA1150165.1"/>
    </source>
</evidence>
<reference evidence="3" key="3">
    <citation type="submission" date="2018-07" db="EMBL/GenBank/DDBJ databases">
        <authorList>
            <consortium name="GenomeTrakr network: Whole genome sequencing for foodborne pathogen traceback"/>
        </authorList>
    </citation>
    <scope>NUCLEOTIDE SEQUENCE [LARGE SCALE GENOMIC DNA]</scope>
    <source>
        <strain evidence="3">FSIS1702019</strain>
    </source>
</reference>
<evidence type="ECO:0000313" key="5">
    <source>
        <dbReference type="EMBL" id="HAA1141859.1"/>
    </source>
</evidence>
<comment type="caution">
    <text evidence="3">The sequence shown here is derived from an EMBL/GenBank/DDBJ whole genome shotgun (WGS) entry which is preliminary data.</text>
</comment>
<dbReference type="EMBL" id="AAMISU010000024">
    <property type="protein sequence ID" value="EDH7658074.1"/>
    <property type="molecule type" value="Genomic_DNA"/>
</dbReference>
<evidence type="ECO:0000313" key="2">
    <source>
        <dbReference type="EMBL" id="EDH7658074.1"/>
    </source>
</evidence>
<reference evidence="4" key="4">
    <citation type="submission" date="2019-10" db="EMBL/GenBank/DDBJ databases">
        <authorList>
            <consortium name="NCBI Pathogen Detection Project"/>
        </authorList>
    </citation>
    <scope>NUCLEOTIDE SEQUENCE</scope>
    <source>
        <strain evidence="6">19-023315-001-N23581478</strain>
        <strain evidence="4">19-023316-001-N23586293</strain>
        <strain evidence="5">19-023318-001-N23581459</strain>
    </source>
</reference>
<gene>
    <name evidence="2" type="ORF">CB565_19245</name>
    <name evidence="3" type="ORF">CE369_15910</name>
    <name evidence="6" type="ORF">GDN52_19275</name>
    <name evidence="5" type="ORF">GDN54_21245</name>
    <name evidence="4" type="ORF">GDN64_21415</name>
</gene>
<dbReference type="Pfam" id="PF26110">
    <property type="entry name" value="GAPS4b_N"/>
    <property type="match status" value="1"/>
</dbReference>
<dbReference type="AlphaFoldDB" id="A0A3W0FJX0"/>
<reference evidence="2" key="2">
    <citation type="submission" date="2018-07" db="EMBL/GenBank/DDBJ databases">
        <authorList>
            <person name="Ashton P.M."/>
            <person name="Dallman T."/>
            <person name="Nair S."/>
            <person name="De Pinna E."/>
            <person name="Peters T."/>
            <person name="Grant K."/>
        </authorList>
    </citation>
    <scope>NUCLEOTIDE SEQUENCE</scope>
    <source>
        <strain evidence="2">333941</strain>
    </source>
</reference>
<evidence type="ECO:0000259" key="1">
    <source>
        <dbReference type="Pfam" id="PF26110"/>
    </source>
</evidence>
<dbReference type="InterPro" id="IPR058955">
    <property type="entry name" value="GAPS4b_N"/>
</dbReference>